<reference evidence="3 4" key="1">
    <citation type="submission" date="2017-06" db="EMBL/GenBank/DDBJ databases">
        <authorList>
            <person name="Kim H.J."/>
            <person name="Triplett B.A."/>
        </authorList>
    </citation>
    <scope>NUCLEOTIDE SEQUENCE [LARGE SCALE GENOMIC DNA]</scope>
    <source>
        <strain evidence="3 4">DSM 13116</strain>
    </source>
</reference>
<keyword evidence="4" id="KW-1185">Reference proteome</keyword>
<evidence type="ECO:0000256" key="1">
    <source>
        <dbReference type="SAM" id="MobiDB-lite"/>
    </source>
</evidence>
<dbReference type="RefSeq" id="WP_089273586.1">
    <property type="nucleotide sequence ID" value="NZ_FZOC01000003.1"/>
</dbReference>
<dbReference type="AlphaFoldDB" id="A0A238ZV70"/>
<name>A0A238ZV70_9BACT</name>
<evidence type="ECO:0000313" key="3">
    <source>
        <dbReference type="EMBL" id="SNR87240.1"/>
    </source>
</evidence>
<evidence type="ECO:0000256" key="2">
    <source>
        <dbReference type="SAM" id="SignalP"/>
    </source>
</evidence>
<protein>
    <submittedName>
        <fullName evidence="3">Uncharacterized protein</fullName>
    </submittedName>
</protein>
<dbReference type="OrthoDB" id="9793851at2"/>
<dbReference type="EMBL" id="FZOC01000003">
    <property type="protein sequence ID" value="SNR87240.1"/>
    <property type="molecule type" value="Genomic_DNA"/>
</dbReference>
<sequence length="203" mass="21951">MRQCSFVAALALALCLGLASGAQAATADPSALPEVRATSPGAPPAVESEADAPPPFVRRPKRPAQPPRRDLTYASRPAPASFRGLVWGAPLAEAEPRAGLVAITSPKPLRGAYHRPDELLKIGQADVRSIAYYFQKGVFMGAGVMFEGEANYFLIKDHLMELYGPGRQVGDRYGWTWDTLSIDLRLRDGVGELRYTCEAPAKK</sequence>
<accession>A0A238ZV70</accession>
<dbReference type="Proteomes" id="UP000198324">
    <property type="component" value="Unassembled WGS sequence"/>
</dbReference>
<evidence type="ECO:0000313" key="4">
    <source>
        <dbReference type="Proteomes" id="UP000198324"/>
    </source>
</evidence>
<keyword evidence="2" id="KW-0732">Signal</keyword>
<feature type="chain" id="PRO_5013099591" evidence="2">
    <location>
        <begin position="25"/>
        <end position="203"/>
    </location>
</feature>
<organism evidence="3 4">
    <name type="scientific">Humidesulfovibrio mexicanus</name>
    <dbReference type="NCBI Taxonomy" id="147047"/>
    <lineage>
        <taxon>Bacteria</taxon>
        <taxon>Pseudomonadati</taxon>
        <taxon>Thermodesulfobacteriota</taxon>
        <taxon>Desulfovibrionia</taxon>
        <taxon>Desulfovibrionales</taxon>
        <taxon>Desulfovibrionaceae</taxon>
        <taxon>Humidesulfovibrio</taxon>
    </lineage>
</organism>
<proteinExistence type="predicted"/>
<feature type="signal peptide" evidence="2">
    <location>
        <begin position="1"/>
        <end position="24"/>
    </location>
</feature>
<gene>
    <name evidence="3" type="ORF">SAMN04488503_1637</name>
</gene>
<feature type="region of interest" description="Disordered" evidence="1">
    <location>
        <begin position="28"/>
        <end position="75"/>
    </location>
</feature>